<dbReference type="SUPFAM" id="SSF109854">
    <property type="entry name" value="DinB/YfiT-like putative metalloenzymes"/>
    <property type="match status" value="1"/>
</dbReference>
<name>A0A2A9D2E9_9MICO</name>
<dbReference type="PANTHER" id="PTHR40758">
    <property type="entry name" value="CONSERVED PROTEIN"/>
    <property type="match status" value="1"/>
</dbReference>
<evidence type="ECO:0000313" key="3">
    <source>
        <dbReference type="Proteomes" id="UP000224915"/>
    </source>
</evidence>
<dbReference type="RefSeq" id="WP_245866887.1">
    <property type="nucleotide sequence ID" value="NZ_PDJD01000001.1"/>
</dbReference>
<comment type="caution">
    <text evidence="2">The sequence shown here is derived from an EMBL/GenBank/DDBJ whole genome shotgun (WGS) entry which is preliminary data.</text>
</comment>
<dbReference type="InterPro" id="IPR017517">
    <property type="entry name" value="Maleyloyr_isom"/>
</dbReference>
<organism evidence="2 3">
    <name type="scientific">Serinibacter salmoneus</name>
    <dbReference type="NCBI Taxonomy" id="556530"/>
    <lineage>
        <taxon>Bacteria</taxon>
        <taxon>Bacillati</taxon>
        <taxon>Actinomycetota</taxon>
        <taxon>Actinomycetes</taxon>
        <taxon>Micrococcales</taxon>
        <taxon>Beutenbergiaceae</taxon>
        <taxon>Serinibacter</taxon>
    </lineage>
</organism>
<dbReference type="NCBIfam" id="TIGR03083">
    <property type="entry name" value="maleylpyruvate isomerase family mycothiol-dependent enzyme"/>
    <property type="match status" value="1"/>
</dbReference>
<keyword evidence="3" id="KW-1185">Reference proteome</keyword>
<protein>
    <submittedName>
        <fullName evidence="2">Uncharacterized protein (TIGR03083 family)</fullName>
    </submittedName>
</protein>
<dbReference type="GO" id="GO:0046872">
    <property type="term" value="F:metal ion binding"/>
    <property type="evidence" value="ECO:0007669"/>
    <property type="project" value="InterPro"/>
</dbReference>
<feature type="domain" description="Mycothiol-dependent maleylpyruvate isomerase metal-binding" evidence="1">
    <location>
        <begin position="24"/>
        <end position="146"/>
    </location>
</feature>
<accession>A0A2A9D2E9</accession>
<dbReference type="PANTHER" id="PTHR40758:SF1">
    <property type="entry name" value="CONSERVED PROTEIN"/>
    <property type="match status" value="1"/>
</dbReference>
<gene>
    <name evidence="2" type="ORF">ATL40_1612</name>
</gene>
<dbReference type="AlphaFoldDB" id="A0A2A9D2E9"/>
<dbReference type="GO" id="GO:0005886">
    <property type="term" value="C:plasma membrane"/>
    <property type="evidence" value="ECO:0007669"/>
    <property type="project" value="TreeGrafter"/>
</dbReference>
<evidence type="ECO:0000313" key="2">
    <source>
        <dbReference type="EMBL" id="PFG20029.1"/>
    </source>
</evidence>
<dbReference type="InterPro" id="IPR024344">
    <property type="entry name" value="MDMPI_metal-binding"/>
</dbReference>
<dbReference type="InterPro" id="IPR034660">
    <property type="entry name" value="DinB/YfiT-like"/>
</dbReference>
<proteinExistence type="predicted"/>
<sequence length="265" mass="29211">MIMETSSLPAPWRPPGDDLDALELLQEQFARTVEVAGEAGLGAPIPWCGTWRVRDLVDHLARIHHWAAARARREREAPLGRGSLPLPTFYREQAAELAGTLRALDPDAPAWTLLDDDAAPAEPTGTVRFWHRRQKLETLIHLWDLRTALGLDLGPLGPAVDAETRAALWEDCVAEVTEVMHPRQLRLGRAPAPGVRITLVDPRRGPWVLTGAPRGAPEVRITADALDLSLLLWGRARLGQARFAVVGEASWITEAERVLTTHLTP</sequence>
<dbReference type="Pfam" id="PF11716">
    <property type="entry name" value="MDMPI_N"/>
    <property type="match status" value="1"/>
</dbReference>
<reference evidence="2 3" key="1">
    <citation type="submission" date="2017-10" db="EMBL/GenBank/DDBJ databases">
        <title>Sequencing the genomes of 1000 actinobacteria strains.</title>
        <authorList>
            <person name="Klenk H.-P."/>
        </authorList>
    </citation>
    <scope>NUCLEOTIDE SEQUENCE [LARGE SCALE GENOMIC DNA]</scope>
    <source>
        <strain evidence="2 3">DSM 21801</strain>
    </source>
</reference>
<evidence type="ECO:0000259" key="1">
    <source>
        <dbReference type="Pfam" id="PF11716"/>
    </source>
</evidence>
<dbReference type="EMBL" id="PDJD01000001">
    <property type="protein sequence ID" value="PFG20029.1"/>
    <property type="molecule type" value="Genomic_DNA"/>
</dbReference>
<dbReference type="Proteomes" id="UP000224915">
    <property type="component" value="Unassembled WGS sequence"/>
</dbReference>